<reference evidence="2 3" key="1">
    <citation type="submission" date="2020-11" db="EMBL/GenBank/DDBJ databases">
        <title>Algicoccus daihaiensis sp.nov., isolated from Daihai Lake in Inner Mongolia.</title>
        <authorList>
            <person name="Kai J."/>
        </authorList>
    </citation>
    <scope>NUCLEOTIDE SEQUENCE [LARGE SCALE GENOMIC DNA]</scope>
    <source>
        <strain evidence="3">f23</strain>
    </source>
</reference>
<sequence length="74" mass="7837">MSEPVSTASADLTAQTVMVTAEDLPLHCPGDKAPVWSMHPRVFLDVTKTGEVKCPYCGTNYKLAPGTVLAGHGH</sequence>
<dbReference type="InterPro" id="IPR019401">
    <property type="entry name" value="Znf_CHCC"/>
</dbReference>
<name>A0ABY4AQK9_9BURK</name>
<protein>
    <submittedName>
        <fullName evidence="2">Zinc-finger domain-containing protein</fullName>
    </submittedName>
</protein>
<evidence type="ECO:0000313" key="3">
    <source>
        <dbReference type="Proteomes" id="UP000831607"/>
    </source>
</evidence>
<dbReference type="Gene3D" id="2.60.260.40">
    <property type="entry name" value="q5lls5 like domains"/>
    <property type="match status" value="1"/>
</dbReference>
<organism evidence="2 3">
    <name type="scientific">Orrella daihaiensis</name>
    <dbReference type="NCBI Taxonomy" id="2782176"/>
    <lineage>
        <taxon>Bacteria</taxon>
        <taxon>Pseudomonadati</taxon>
        <taxon>Pseudomonadota</taxon>
        <taxon>Betaproteobacteria</taxon>
        <taxon>Burkholderiales</taxon>
        <taxon>Alcaligenaceae</taxon>
        <taxon>Orrella</taxon>
    </lineage>
</organism>
<keyword evidence="2" id="KW-0862">Zinc</keyword>
<dbReference type="GO" id="GO:0008270">
    <property type="term" value="F:zinc ion binding"/>
    <property type="evidence" value="ECO:0007669"/>
    <property type="project" value="UniProtKB-KW"/>
</dbReference>
<evidence type="ECO:0000313" key="2">
    <source>
        <dbReference type="EMBL" id="UOD51340.1"/>
    </source>
</evidence>
<dbReference type="Proteomes" id="UP000831607">
    <property type="component" value="Chromosome"/>
</dbReference>
<accession>A0ABY4AQK9</accession>
<evidence type="ECO:0000259" key="1">
    <source>
        <dbReference type="Pfam" id="PF10276"/>
    </source>
</evidence>
<keyword evidence="3" id="KW-1185">Reference proteome</keyword>
<proteinExistence type="predicted"/>
<feature type="domain" description="Zinc finger CHCC-type" evidence="1">
    <location>
        <begin position="27"/>
        <end position="61"/>
    </location>
</feature>
<keyword evidence="2" id="KW-0863">Zinc-finger</keyword>
<keyword evidence="2" id="KW-0479">Metal-binding</keyword>
<dbReference type="Pfam" id="PF10276">
    <property type="entry name" value="zf-CHCC"/>
    <property type="match status" value="1"/>
</dbReference>
<gene>
    <name evidence="2" type="ORF">DHf2319_05760</name>
</gene>
<dbReference type="EMBL" id="CP063982">
    <property type="protein sequence ID" value="UOD51340.1"/>
    <property type="molecule type" value="Genomic_DNA"/>
</dbReference>